<evidence type="ECO:0000313" key="1">
    <source>
        <dbReference type="EMBL" id="RXW25676.1"/>
    </source>
</evidence>
<dbReference type="InterPro" id="IPR043129">
    <property type="entry name" value="ATPase_NBD"/>
</dbReference>
<comment type="caution">
    <text evidence="1">The sequence shown here is derived from an EMBL/GenBank/DDBJ whole genome shotgun (WGS) entry which is preliminary data.</text>
</comment>
<dbReference type="Proteomes" id="UP000290288">
    <property type="component" value="Unassembled WGS sequence"/>
</dbReference>
<evidence type="ECO:0000313" key="2">
    <source>
        <dbReference type="Proteomes" id="UP000290288"/>
    </source>
</evidence>
<dbReference type="AlphaFoldDB" id="A0A4Q2E0Q0"/>
<proteinExistence type="predicted"/>
<dbReference type="Gene3D" id="3.90.640.10">
    <property type="entry name" value="Actin, Chain A, domain 4"/>
    <property type="match status" value="1"/>
</dbReference>
<dbReference type="PANTHER" id="PTHR14187">
    <property type="entry name" value="ALPHA KINASE/ELONGATION FACTOR 2 KINASE"/>
    <property type="match status" value="1"/>
</dbReference>
<protein>
    <submittedName>
        <fullName evidence="1">Uncharacterized protein</fullName>
    </submittedName>
</protein>
<keyword evidence="2" id="KW-1185">Reference proteome</keyword>
<dbReference type="PANTHER" id="PTHR14187:SF5">
    <property type="entry name" value="HEAT SHOCK 70 KDA PROTEIN 12A"/>
    <property type="match status" value="1"/>
</dbReference>
<accession>A0A4Q2E0Q0</accession>
<name>A0A4Q2E0Q0_9AGAR</name>
<dbReference type="STRING" id="2316362.A0A4Q2E0Q0"/>
<reference evidence="1 2" key="1">
    <citation type="submission" date="2019-01" db="EMBL/GenBank/DDBJ databases">
        <title>Draft genome sequence of Psathyrella aberdarensis IHI B618.</title>
        <authorList>
            <person name="Buettner E."/>
            <person name="Kellner H."/>
        </authorList>
    </citation>
    <scope>NUCLEOTIDE SEQUENCE [LARGE SCALE GENOMIC DNA]</scope>
    <source>
        <strain evidence="1 2">IHI B618</strain>
    </source>
</reference>
<organism evidence="1 2">
    <name type="scientific">Candolleomyces aberdarensis</name>
    <dbReference type="NCBI Taxonomy" id="2316362"/>
    <lineage>
        <taxon>Eukaryota</taxon>
        <taxon>Fungi</taxon>
        <taxon>Dikarya</taxon>
        <taxon>Basidiomycota</taxon>
        <taxon>Agaricomycotina</taxon>
        <taxon>Agaricomycetes</taxon>
        <taxon>Agaricomycetidae</taxon>
        <taxon>Agaricales</taxon>
        <taxon>Agaricineae</taxon>
        <taxon>Psathyrellaceae</taxon>
        <taxon>Candolleomyces</taxon>
    </lineage>
</organism>
<dbReference type="EMBL" id="SDEE01000002">
    <property type="protein sequence ID" value="RXW25676.1"/>
    <property type="molecule type" value="Genomic_DNA"/>
</dbReference>
<dbReference type="OrthoDB" id="2963168at2759"/>
<gene>
    <name evidence="1" type="ORF">EST38_g182</name>
</gene>
<dbReference type="SUPFAM" id="SSF53067">
    <property type="entry name" value="Actin-like ATPase domain"/>
    <property type="match status" value="1"/>
</dbReference>
<dbReference type="CDD" id="cd10170">
    <property type="entry name" value="ASKHA_NBD_HSP70"/>
    <property type="match status" value="1"/>
</dbReference>
<sequence length="496" mass="55609">MSSTSTPIEAYVPALPPGKTAVTVVADFLRYLFKCTETYIQEKEPNGESLWSSLQNQIDFILTHPNGWEGAQQSMMREAAVMSGLIPDTDEGHSQLSFVTEGEASLHFAVRNGFPKSDMKPGEGVLILDAGGGTIDTTTYAKRADGWYEEIAAPQCHFNGSIFVTLAAQQYLNDLLADSRFLDDLDHIVDCFDKTTKPRFSNPEEMQFVKFGKTKDNDETCNIRYGQLKLAGKEVASFFEPAVRCVLDAIAEQQKQCKLPYIHVVLVGGFSASDYLFQQLTKHLEPKGCQVLRPDSYVSKACSDGAISFYLDHFVQSRVSKMTYGCFANVLYRQDDPEHYARESSAFITLAGEIRLPGAFNIILPKGVQVSEATEFRSSYCQLFKDKAEFATFTSQVWSYRGHLAEPRWRDFDSASYSLLCMIKVDVTNILKNTKATRQSSTQGKFYRLEYDLVLIFGCTEFKAQIAWKEKGMEKRSPAKILYNYHAPATPDTSSG</sequence>
<dbReference type="Gene3D" id="3.30.420.40">
    <property type="match status" value="2"/>
</dbReference>